<evidence type="ECO:0000256" key="2">
    <source>
        <dbReference type="SAM" id="SignalP"/>
    </source>
</evidence>
<evidence type="ECO:0008006" key="5">
    <source>
        <dbReference type="Google" id="ProtNLM"/>
    </source>
</evidence>
<feature type="chain" id="PRO_5020722921" description="Lipoprotein transmembrane" evidence="2">
    <location>
        <begin position="23"/>
        <end position="298"/>
    </location>
</feature>
<accession>A0A4P7D0F4</accession>
<dbReference type="RefSeq" id="WP_134754365.1">
    <property type="nucleotide sequence ID" value="NZ_CP038149.1"/>
</dbReference>
<name>A0A4P7D0F4_9BURK</name>
<feature type="compositionally biased region" description="Low complexity" evidence="1">
    <location>
        <begin position="31"/>
        <end position="43"/>
    </location>
</feature>
<keyword evidence="4" id="KW-1185">Reference proteome</keyword>
<dbReference type="PROSITE" id="PS51257">
    <property type="entry name" value="PROKAR_LIPOPROTEIN"/>
    <property type="match status" value="1"/>
</dbReference>
<protein>
    <recommendedName>
        <fullName evidence="5">Lipoprotein transmembrane</fullName>
    </recommendedName>
</protein>
<feature type="region of interest" description="Disordered" evidence="1">
    <location>
        <begin position="31"/>
        <end position="61"/>
    </location>
</feature>
<reference evidence="3 4" key="1">
    <citation type="submission" date="2019-03" db="EMBL/GenBank/DDBJ databases">
        <title>Paraburkholderia sp. 7MH5, isolated from subtropical forest soil.</title>
        <authorList>
            <person name="Gao Z.-H."/>
            <person name="Qiu L.-H."/>
        </authorList>
    </citation>
    <scope>NUCLEOTIDE SEQUENCE [LARGE SCALE GENOMIC DNA]</scope>
    <source>
        <strain evidence="3 4">7MH5</strain>
    </source>
</reference>
<evidence type="ECO:0000313" key="3">
    <source>
        <dbReference type="EMBL" id="QBR00577.1"/>
    </source>
</evidence>
<feature type="compositionally biased region" description="Low complexity" evidence="1">
    <location>
        <begin position="50"/>
        <end position="61"/>
    </location>
</feature>
<dbReference type="OrthoDB" id="8962615at2"/>
<dbReference type="EMBL" id="CP038149">
    <property type="protein sequence ID" value="QBR00577.1"/>
    <property type="molecule type" value="Genomic_DNA"/>
</dbReference>
<dbReference type="KEGG" id="ppai:E1956_26470"/>
<dbReference type="AlphaFoldDB" id="A0A4P7D0F4"/>
<feature type="signal peptide" evidence="2">
    <location>
        <begin position="1"/>
        <end position="22"/>
    </location>
</feature>
<sequence>MQKSISSRKFLTVVLVASVLCACGGGNGSTSSATASPAATPSSTTPPAPESSSTPASQASAQVACRPDGNFAYSGSASQVAASNGTLAVVVVPSLPADAQKNRNFTAFAAPASSQVQQASGAFTTLASSDAATDCLGLDHGKVSEIQGLGSDVAIGRWNAAMDTDGNTYSNWQGLHYAVGTPLVLTATSGTLACTQVISDTVTNDLSGASGTLGTASATLDLGARTLDNLNMQINLENANYTLTNTQAPLNGVSTSGQQSIQSVVVGHDATQPLIALGYTATLPNSWVVGGVAVLSCK</sequence>
<evidence type="ECO:0000313" key="4">
    <source>
        <dbReference type="Proteomes" id="UP000295727"/>
    </source>
</evidence>
<keyword evidence="2" id="KW-0732">Signal</keyword>
<dbReference type="Proteomes" id="UP000295727">
    <property type="component" value="Chromosome 2"/>
</dbReference>
<gene>
    <name evidence="3" type="ORF">E1956_26470</name>
</gene>
<evidence type="ECO:0000256" key="1">
    <source>
        <dbReference type="SAM" id="MobiDB-lite"/>
    </source>
</evidence>
<proteinExistence type="predicted"/>
<organism evidence="3 4">
    <name type="scientific">Paraburkholderia pallida</name>
    <dbReference type="NCBI Taxonomy" id="2547399"/>
    <lineage>
        <taxon>Bacteria</taxon>
        <taxon>Pseudomonadati</taxon>
        <taxon>Pseudomonadota</taxon>
        <taxon>Betaproteobacteria</taxon>
        <taxon>Burkholderiales</taxon>
        <taxon>Burkholderiaceae</taxon>
        <taxon>Paraburkholderia</taxon>
    </lineage>
</organism>